<feature type="region of interest" description="Disordered" evidence="1">
    <location>
        <begin position="126"/>
        <end position="257"/>
    </location>
</feature>
<reference evidence="2" key="1">
    <citation type="journal article" date="2022" name="bioRxiv">
        <title>Sequencing and chromosome-scale assembly of the giantPleurodeles waltlgenome.</title>
        <authorList>
            <person name="Brown T."/>
            <person name="Elewa A."/>
            <person name="Iarovenko S."/>
            <person name="Subramanian E."/>
            <person name="Araus A.J."/>
            <person name="Petzold A."/>
            <person name="Susuki M."/>
            <person name="Suzuki K.-i.T."/>
            <person name="Hayashi T."/>
            <person name="Toyoda A."/>
            <person name="Oliveira C."/>
            <person name="Osipova E."/>
            <person name="Leigh N.D."/>
            <person name="Simon A."/>
            <person name="Yun M.H."/>
        </authorList>
    </citation>
    <scope>NUCLEOTIDE SEQUENCE</scope>
    <source>
        <strain evidence="2">20211129_DDA</strain>
        <tissue evidence="2">Liver</tissue>
    </source>
</reference>
<organism evidence="2 3">
    <name type="scientific">Pleurodeles waltl</name>
    <name type="common">Iberian ribbed newt</name>
    <dbReference type="NCBI Taxonomy" id="8319"/>
    <lineage>
        <taxon>Eukaryota</taxon>
        <taxon>Metazoa</taxon>
        <taxon>Chordata</taxon>
        <taxon>Craniata</taxon>
        <taxon>Vertebrata</taxon>
        <taxon>Euteleostomi</taxon>
        <taxon>Amphibia</taxon>
        <taxon>Batrachia</taxon>
        <taxon>Caudata</taxon>
        <taxon>Salamandroidea</taxon>
        <taxon>Salamandridae</taxon>
        <taxon>Pleurodelinae</taxon>
        <taxon>Pleurodeles</taxon>
    </lineage>
</organism>
<gene>
    <name evidence="2" type="ORF">NDU88_005389</name>
</gene>
<dbReference type="AlphaFoldDB" id="A0AAV7MGR0"/>
<dbReference type="EMBL" id="JANPWB010000014">
    <property type="protein sequence ID" value="KAJ1100303.1"/>
    <property type="molecule type" value="Genomic_DNA"/>
</dbReference>
<comment type="caution">
    <text evidence="2">The sequence shown here is derived from an EMBL/GenBank/DDBJ whole genome shotgun (WGS) entry which is preliminary data.</text>
</comment>
<keyword evidence="3" id="KW-1185">Reference proteome</keyword>
<name>A0AAV7MGR0_PLEWA</name>
<evidence type="ECO:0000313" key="2">
    <source>
        <dbReference type="EMBL" id="KAJ1100303.1"/>
    </source>
</evidence>
<sequence length="301" mass="32287">MERPAGRPHQANSVLRLWPCLGRRVGRFQLGAEFKCTGQAPSSPAQCGGELGLLSLFPPVWQRVEYFQRGGTEPLRLGASTIRGRALLQGWRHACFPGALPLQGSSVLPGPLRFHRARERPAPLATPLGIQSRSPTAALRSPCPPWPPVTTGLLRPSEDRARPSTFRFFTRRQPPGSSITSSERASRGLSVVFSRPPALGVGPPPHARSRLQAQGRAASLSRGRQPGPGTVRPQRRPGRFQGRPPIPHSPLGTGLPGDGAHSLRICVGPSGARGLSVRHLRIVGHAPSKTKVIVFGGPCKH</sequence>
<accession>A0AAV7MGR0</accession>
<evidence type="ECO:0000313" key="3">
    <source>
        <dbReference type="Proteomes" id="UP001066276"/>
    </source>
</evidence>
<dbReference type="Proteomes" id="UP001066276">
    <property type="component" value="Chromosome 10"/>
</dbReference>
<protein>
    <submittedName>
        <fullName evidence="2">Uncharacterized protein</fullName>
    </submittedName>
</protein>
<evidence type="ECO:0000256" key="1">
    <source>
        <dbReference type="SAM" id="MobiDB-lite"/>
    </source>
</evidence>
<proteinExistence type="predicted"/>